<dbReference type="OrthoDB" id="3673723at2759"/>
<dbReference type="EMBL" id="ML977497">
    <property type="protein sequence ID" value="KAF2134925.1"/>
    <property type="molecule type" value="Genomic_DNA"/>
</dbReference>
<protein>
    <recommendedName>
        <fullName evidence="1">non-specific serine/threonine protein kinase</fullName>
        <ecNumber evidence="1">2.7.11.1</ecNumber>
    </recommendedName>
</protein>
<reference evidence="8" key="1">
    <citation type="journal article" date="2020" name="Stud. Mycol.">
        <title>101 Dothideomycetes genomes: a test case for predicting lifestyles and emergence of pathogens.</title>
        <authorList>
            <person name="Haridas S."/>
            <person name="Albert R."/>
            <person name="Binder M."/>
            <person name="Bloem J."/>
            <person name="Labutti K."/>
            <person name="Salamov A."/>
            <person name="Andreopoulos B."/>
            <person name="Baker S."/>
            <person name="Barry K."/>
            <person name="Bills G."/>
            <person name="Bluhm B."/>
            <person name="Cannon C."/>
            <person name="Castanera R."/>
            <person name="Culley D."/>
            <person name="Daum C."/>
            <person name="Ezra D."/>
            <person name="Gonzalez J."/>
            <person name="Henrissat B."/>
            <person name="Kuo A."/>
            <person name="Liang C."/>
            <person name="Lipzen A."/>
            <person name="Lutzoni F."/>
            <person name="Magnuson J."/>
            <person name="Mondo S."/>
            <person name="Nolan M."/>
            <person name="Ohm R."/>
            <person name="Pangilinan J."/>
            <person name="Park H.-J."/>
            <person name="Ramirez L."/>
            <person name="Alfaro M."/>
            <person name="Sun H."/>
            <person name="Tritt A."/>
            <person name="Yoshinaga Y."/>
            <person name="Zwiers L.-H."/>
            <person name="Turgeon B."/>
            <person name="Goodwin S."/>
            <person name="Spatafora J."/>
            <person name="Crous P."/>
            <person name="Grigoriev I."/>
        </authorList>
    </citation>
    <scope>NUCLEOTIDE SEQUENCE</scope>
    <source>
        <strain evidence="8">CBS 119687</strain>
    </source>
</reference>
<dbReference type="RefSeq" id="XP_033529312.1">
    <property type="nucleotide sequence ID" value="XM_033662971.1"/>
</dbReference>
<keyword evidence="9" id="KW-1185">Reference proteome</keyword>
<dbReference type="SMART" id="SM00220">
    <property type="entry name" value="S_TKc"/>
    <property type="match status" value="1"/>
</dbReference>
<dbReference type="Proteomes" id="UP000799771">
    <property type="component" value="Unassembled WGS sequence"/>
</dbReference>
<evidence type="ECO:0000313" key="8">
    <source>
        <dbReference type="EMBL" id="KAF2134925.1"/>
    </source>
</evidence>
<accession>A0A6A6AVD3</accession>
<proteinExistence type="predicted"/>
<dbReference type="Gene3D" id="1.10.510.10">
    <property type="entry name" value="Transferase(Phosphotransferase) domain 1"/>
    <property type="match status" value="1"/>
</dbReference>
<dbReference type="InterPro" id="IPR000719">
    <property type="entry name" value="Prot_kinase_dom"/>
</dbReference>
<keyword evidence="5" id="KW-0067">ATP-binding</keyword>
<keyword evidence="4 8" id="KW-0418">Kinase</keyword>
<evidence type="ECO:0000313" key="9">
    <source>
        <dbReference type="Proteomes" id="UP000799771"/>
    </source>
</evidence>
<dbReference type="Pfam" id="PF00069">
    <property type="entry name" value="Pkinase"/>
    <property type="match status" value="1"/>
</dbReference>
<keyword evidence="2" id="KW-0808">Transferase</keyword>
<dbReference type="GO" id="GO:0004674">
    <property type="term" value="F:protein serine/threonine kinase activity"/>
    <property type="evidence" value="ECO:0007669"/>
    <property type="project" value="UniProtKB-EC"/>
</dbReference>
<dbReference type="PROSITE" id="PS00108">
    <property type="entry name" value="PROTEIN_KINASE_ST"/>
    <property type="match status" value="1"/>
</dbReference>
<dbReference type="SUPFAM" id="SSF56112">
    <property type="entry name" value="Protein kinase-like (PK-like)"/>
    <property type="match status" value="1"/>
</dbReference>
<dbReference type="GO" id="GO:0005524">
    <property type="term" value="F:ATP binding"/>
    <property type="evidence" value="ECO:0007669"/>
    <property type="project" value="UniProtKB-KW"/>
</dbReference>
<dbReference type="PANTHER" id="PTHR43671:SF13">
    <property type="entry name" value="SERINE_THREONINE-PROTEIN KINASE NEK2"/>
    <property type="match status" value="1"/>
</dbReference>
<evidence type="ECO:0000256" key="1">
    <source>
        <dbReference type="ARBA" id="ARBA00012513"/>
    </source>
</evidence>
<dbReference type="EC" id="2.7.11.1" evidence="1"/>
<evidence type="ECO:0000256" key="2">
    <source>
        <dbReference type="ARBA" id="ARBA00022679"/>
    </source>
</evidence>
<gene>
    <name evidence="8" type="ORF">P153DRAFT_278705</name>
</gene>
<dbReference type="AlphaFoldDB" id="A0A6A6AVD3"/>
<feature type="domain" description="Protein kinase" evidence="7">
    <location>
        <begin position="212"/>
        <end position="581"/>
    </location>
</feature>
<evidence type="ECO:0000256" key="5">
    <source>
        <dbReference type="ARBA" id="ARBA00022840"/>
    </source>
</evidence>
<dbReference type="InterPro" id="IPR050660">
    <property type="entry name" value="NEK_Ser/Thr_kinase"/>
</dbReference>
<dbReference type="InterPro" id="IPR011009">
    <property type="entry name" value="Kinase-like_dom_sf"/>
</dbReference>
<evidence type="ECO:0000256" key="6">
    <source>
        <dbReference type="SAM" id="MobiDB-lite"/>
    </source>
</evidence>
<sequence length="857" mass="97717">MATSARLVYTHIDRHDRSFFDHVLDDTECHAFVLYFERIESDRYPKKKRPRTGRGRITLWNKSRRAYWIGLAQAVHPAPTIVRTVPAVVAQASGPVSLLPPTPPPPPPPPPPPSILVVPVASGTTVIDPAPTLRPEDEPQPANLPVTSPAKRRYENRDDPNIAPWEPPAKRLRPDVGGERRPPFVLHNHFEKNKDAHLTRSLYLAPTREQREYIQQTLGDGWRYAKTLSQNDLVLADFRPRQGFPTKSVFLFVKLDDNSIIEDAVAVKIVDLSLDKDLAAKARAQREISAVHALHDLASRHILQYRGEIELDMRFDILAAHTENRDPSLWTQQLIFSTFAHGGDLHKLIENHALAGRPIPEHFCWFVFKSLVEALITLQTGPNREGWRSMLHLDIKPKNILLNDSDPTYTSYRTPVLADFDSSLRLSSHLPTRESETKSVRWGGTNFWQAPEQCAMYKDEKRYTPKDWKLDQSTDIYGLGLVMRFMMMCCQSSINGTAWNYTRIEAFHNYERSKFPGEAEGLPKTPEYEFSWSNYPGVYSSALIKAVRKCLAFRGVLDPTKKDKRHRPTLIELEKLISSNISRLDLLYGDKLEAAQQRPEHPLHVLFPETDSRFAIGATFEPEQRHSIEKLIRLSITDDERYAARESHANIIARLQDQSEREASLPSRESLEQALEKVIDQVRPLMTQSDMPELNVLALHFARTTILKCVNPEATFVQKTGKQALKFFAPETKHFILSYLKSSVAGLAQEKNQMIKKRVAEMQKLEGIDPLTDENIEEESKKAEILGRLEEMALAFVLLEEATQFGLNMLTLGEELSSTLGEGQYHKNHVTKISDVHKGVWEYFWSCPSGVFEEESK</sequence>
<evidence type="ECO:0000256" key="4">
    <source>
        <dbReference type="ARBA" id="ARBA00022777"/>
    </source>
</evidence>
<feature type="region of interest" description="Disordered" evidence="6">
    <location>
        <begin position="126"/>
        <end position="176"/>
    </location>
</feature>
<organism evidence="8 9">
    <name type="scientific">Dothidotthia symphoricarpi CBS 119687</name>
    <dbReference type="NCBI Taxonomy" id="1392245"/>
    <lineage>
        <taxon>Eukaryota</taxon>
        <taxon>Fungi</taxon>
        <taxon>Dikarya</taxon>
        <taxon>Ascomycota</taxon>
        <taxon>Pezizomycotina</taxon>
        <taxon>Dothideomycetes</taxon>
        <taxon>Pleosporomycetidae</taxon>
        <taxon>Pleosporales</taxon>
        <taxon>Dothidotthiaceae</taxon>
        <taxon>Dothidotthia</taxon>
    </lineage>
</organism>
<dbReference type="GeneID" id="54403403"/>
<evidence type="ECO:0000256" key="3">
    <source>
        <dbReference type="ARBA" id="ARBA00022741"/>
    </source>
</evidence>
<evidence type="ECO:0000259" key="7">
    <source>
        <dbReference type="PROSITE" id="PS50011"/>
    </source>
</evidence>
<dbReference type="PROSITE" id="PS50011">
    <property type="entry name" value="PROTEIN_KINASE_DOM"/>
    <property type="match status" value="1"/>
</dbReference>
<keyword evidence="3" id="KW-0547">Nucleotide-binding</keyword>
<name>A0A6A6AVD3_9PLEO</name>
<dbReference type="SUPFAM" id="SSF101447">
    <property type="entry name" value="Formin homology 2 domain (FH2 domain)"/>
    <property type="match status" value="1"/>
</dbReference>
<dbReference type="InterPro" id="IPR008271">
    <property type="entry name" value="Ser/Thr_kinase_AS"/>
</dbReference>
<dbReference type="PANTHER" id="PTHR43671">
    <property type="entry name" value="SERINE/THREONINE-PROTEIN KINASE NEK"/>
    <property type="match status" value="1"/>
</dbReference>